<comment type="caution">
    <text evidence="2">The sequence shown here is derived from an EMBL/GenBank/DDBJ whole genome shotgun (WGS) entry which is preliminary data.</text>
</comment>
<organism evidence="2 3">
    <name type="scientific">Teichococcus aestuarii</name>
    <dbReference type="NCBI Taxonomy" id="568898"/>
    <lineage>
        <taxon>Bacteria</taxon>
        <taxon>Pseudomonadati</taxon>
        <taxon>Pseudomonadota</taxon>
        <taxon>Alphaproteobacteria</taxon>
        <taxon>Acetobacterales</taxon>
        <taxon>Roseomonadaceae</taxon>
        <taxon>Roseomonas</taxon>
    </lineage>
</organism>
<dbReference type="PANTHER" id="PTHR30336">
    <property type="entry name" value="INNER MEMBRANE PROTEIN, PROBABLE PERMEASE"/>
    <property type="match status" value="1"/>
</dbReference>
<evidence type="ECO:0000313" key="2">
    <source>
        <dbReference type="EMBL" id="PWC29085.1"/>
    </source>
</evidence>
<dbReference type="GO" id="GO:0005886">
    <property type="term" value="C:plasma membrane"/>
    <property type="evidence" value="ECO:0007669"/>
    <property type="project" value="TreeGrafter"/>
</dbReference>
<evidence type="ECO:0000313" key="3">
    <source>
        <dbReference type="Proteomes" id="UP000245048"/>
    </source>
</evidence>
<gene>
    <name evidence="2" type="ORF">CR165_10315</name>
</gene>
<dbReference type="InterPro" id="IPR051599">
    <property type="entry name" value="Cell_Envelope_Assoc"/>
</dbReference>
<dbReference type="Proteomes" id="UP000245048">
    <property type="component" value="Unassembled WGS sequence"/>
</dbReference>
<proteinExistence type="predicted"/>
<feature type="domain" description="DUF218" evidence="1">
    <location>
        <begin position="47"/>
        <end position="175"/>
    </location>
</feature>
<keyword evidence="3" id="KW-1185">Reference proteome</keyword>
<reference evidence="3" key="1">
    <citation type="submission" date="2017-10" db="EMBL/GenBank/DDBJ databases">
        <authorList>
            <person name="Toshchakov S.V."/>
            <person name="Goeva M.A."/>
        </authorList>
    </citation>
    <scope>NUCLEOTIDE SEQUENCE [LARGE SCALE GENOMIC DNA]</scope>
    <source>
        <strain evidence="3">JR1/69-1-13</strain>
    </source>
</reference>
<dbReference type="GO" id="GO:0043164">
    <property type="term" value="P:Gram-negative-bacterium-type cell wall biogenesis"/>
    <property type="evidence" value="ECO:0007669"/>
    <property type="project" value="TreeGrafter"/>
</dbReference>
<name>A0A2U1V5B4_9PROT</name>
<dbReference type="EMBL" id="PDOA01000005">
    <property type="protein sequence ID" value="PWC29085.1"/>
    <property type="molecule type" value="Genomic_DNA"/>
</dbReference>
<dbReference type="CDD" id="cd06259">
    <property type="entry name" value="YdcF-like"/>
    <property type="match status" value="1"/>
</dbReference>
<dbReference type="GO" id="GO:0000270">
    <property type="term" value="P:peptidoglycan metabolic process"/>
    <property type="evidence" value="ECO:0007669"/>
    <property type="project" value="TreeGrafter"/>
</dbReference>
<dbReference type="PANTHER" id="PTHR30336:SF4">
    <property type="entry name" value="ENVELOPE BIOGENESIS FACTOR ELYC"/>
    <property type="match status" value="1"/>
</dbReference>
<evidence type="ECO:0000259" key="1">
    <source>
        <dbReference type="Pfam" id="PF02698"/>
    </source>
</evidence>
<dbReference type="OrthoDB" id="9812311at2"/>
<dbReference type="AlphaFoldDB" id="A0A2U1V5B4"/>
<accession>A0A2U1V5B4</accession>
<sequence length="195" mass="20549">MPDGSRRRGPSRLWLLPALPALLLLGGLALFAGQSRARPEAPLATTDGIAVLTGGPQRVDAGLHLLAEGRARWLIISGAGRDATLEELAQRAGLDPAPLAGRVTMGRAATSTRGNGLEVAEWARARQIGSLRVVTAAFHMPRALLELRRTLPEVTLVAHPVQAAGPRPGLLLREYGKLIGAMLGLSVLKPEKPPS</sequence>
<protein>
    <recommendedName>
        <fullName evidence="1">DUF218 domain-containing protein</fullName>
    </recommendedName>
</protein>
<dbReference type="Pfam" id="PF02698">
    <property type="entry name" value="DUF218"/>
    <property type="match status" value="1"/>
</dbReference>
<dbReference type="InterPro" id="IPR003848">
    <property type="entry name" value="DUF218"/>
</dbReference>